<dbReference type="EMBL" id="JAUEDK010000040">
    <property type="protein sequence ID" value="MDN0076726.1"/>
    <property type="molecule type" value="Genomic_DNA"/>
</dbReference>
<evidence type="ECO:0000259" key="1">
    <source>
        <dbReference type="Pfam" id="PF13737"/>
    </source>
</evidence>
<name>A0ABT7XSE1_9NEIS</name>
<reference evidence="2" key="1">
    <citation type="submission" date="2023-06" db="EMBL/GenBank/DDBJ databases">
        <authorList>
            <person name="Zhang S."/>
        </authorList>
    </citation>
    <scope>NUCLEOTIDE SEQUENCE</scope>
    <source>
        <strain evidence="2">SG2303</strain>
    </source>
</reference>
<dbReference type="Proteomes" id="UP001168540">
    <property type="component" value="Unassembled WGS sequence"/>
</dbReference>
<gene>
    <name evidence="2" type="ORF">QU481_17855</name>
</gene>
<evidence type="ECO:0000313" key="2">
    <source>
        <dbReference type="EMBL" id="MDN0076726.1"/>
    </source>
</evidence>
<feature type="domain" description="Transposase DDE" evidence="1">
    <location>
        <begin position="23"/>
        <end position="89"/>
    </location>
</feature>
<protein>
    <submittedName>
        <fullName evidence="2">Transposase</fullName>
    </submittedName>
</protein>
<accession>A0ABT7XSE1</accession>
<dbReference type="InterPro" id="IPR025668">
    <property type="entry name" value="Tnp_DDE_dom"/>
</dbReference>
<evidence type="ECO:0000313" key="3">
    <source>
        <dbReference type="Proteomes" id="UP001168540"/>
    </source>
</evidence>
<proteinExistence type="predicted"/>
<sequence length="132" mass="14274">MSKPLPAKYRTTNRKSDNIALRHRGSLMIWLDKGLLWQGQAKGKPGRPPSLSDGAILFCLTTKCLFGRPLRQVMGFVESLLKLPAGQNSVSANIVQDRPISGAPAETLRSGWRQAVTAGASSVDDDRHAGAH</sequence>
<keyword evidence="3" id="KW-1185">Reference proteome</keyword>
<dbReference type="RefSeq" id="WP_289831374.1">
    <property type="nucleotide sequence ID" value="NZ_JAUEDK010000040.1"/>
</dbReference>
<dbReference type="Pfam" id="PF13737">
    <property type="entry name" value="DDE_Tnp_1_5"/>
    <property type="match status" value="1"/>
</dbReference>
<comment type="caution">
    <text evidence="2">The sequence shown here is derived from an EMBL/GenBank/DDBJ whole genome shotgun (WGS) entry which is preliminary data.</text>
</comment>
<organism evidence="2 3">
    <name type="scientific">Crenobacter oryzisoli</name>
    <dbReference type="NCBI Taxonomy" id="3056844"/>
    <lineage>
        <taxon>Bacteria</taxon>
        <taxon>Pseudomonadati</taxon>
        <taxon>Pseudomonadota</taxon>
        <taxon>Betaproteobacteria</taxon>
        <taxon>Neisseriales</taxon>
        <taxon>Neisseriaceae</taxon>
        <taxon>Crenobacter</taxon>
    </lineage>
</organism>